<sequence length="503" mass="55510">MAQPVSNEYEIPETETPIPSLDDLIEQNLGNFGWIQFMQSVLVSLSMFFDAQQTFITIYTDSHPSWHCTDHTKCSSDSDICMLPRSAWSWNGPSSMTIISQWDIQCASSFIIGLPQSSFFFGCLFGGFLLATMADSSLGRKNLLFLSCFTMSATSIVIIVSTNVWIYSALRFLSGFCRSSIITCALVLVAEKGNKKWRFRMGLVALLSFSLGFLSLPAIAYANRGSSWRFIYLWTSIPAISYSVSAYFFVTESPRWLLMKSEQEETSAIPRSAQTEADGDTILSQFKMLPKPKASLINLFSSIKALFGKRWVTQRLLAVMAVGFGIGMVYFGMPLSVGNLGFNIYLVVMFNASLEIPSYIATLFLENCRRKVSILAFSVVSGICSILCSVIGKRVKGVTIGLELASFFGVCVAFNVLLIYITELFPTCVRNTATSMVRQAIISGAMCSPFLISAGRKNDILSYGVFGVVIMGCSFSVAFLPETKGITLCDTMDEQVQKESITL</sequence>
<comment type="caution">
    <text evidence="1">The sequence shown here is derived from an EMBL/GenBank/DDBJ whole genome shotgun (WGS) entry which is preliminary data.</text>
</comment>
<organism evidence="1 2">
    <name type="scientific">Bauhinia variegata</name>
    <name type="common">Purple orchid tree</name>
    <name type="synonym">Phanera variegata</name>
    <dbReference type="NCBI Taxonomy" id="167791"/>
    <lineage>
        <taxon>Eukaryota</taxon>
        <taxon>Viridiplantae</taxon>
        <taxon>Streptophyta</taxon>
        <taxon>Embryophyta</taxon>
        <taxon>Tracheophyta</taxon>
        <taxon>Spermatophyta</taxon>
        <taxon>Magnoliopsida</taxon>
        <taxon>eudicotyledons</taxon>
        <taxon>Gunneridae</taxon>
        <taxon>Pentapetalae</taxon>
        <taxon>rosids</taxon>
        <taxon>fabids</taxon>
        <taxon>Fabales</taxon>
        <taxon>Fabaceae</taxon>
        <taxon>Cercidoideae</taxon>
        <taxon>Cercideae</taxon>
        <taxon>Bauhiniinae</taxon>
        <taxon>Bauhinia</taxon>
    </lineage>
</organism>
<reference evidence="1 2" key="1">
    <citation type="journal article" date="2022" name="DNA Res.">
        <title>Chromosomal-level genome assembly of the orchid tree Bauhinia variegata (Leguminosae; Cercidoideae) supports the allotetraploid origin hypothesis of Bauhinia.</title>
        <authorList>
            <person name="Zhong Y."/>
            <person name="Chen Y."/>
            <person name="Zheng D."/>
            <person name="Pang J."/>
            <person name="Liu Y."/>
            <person name="Luo S."/>
            <person name="Meng S."/>
            <person name="Qian L."/>
            <person name="Wei D."/>
            <person name="Dai S."/>
            <person name="Zhou R."/>
        </authorList>
    </citation>
    <scope>NUCLEOTIDE SEQUENCE [LARGE SCALE GENOMIC DNA]</scope>
    <source>
        <strain evidence="1">BV-YZ2020</strain>
    </source>
</reference>
<gene>
    <name evidence="1" type="ORF">L6164_022900</name>
</gene>
<accession>A0ACB9MI34</accession>
<protein>
    <submittedName>
        <fullName evidence="1">Uncharacterized protein</fullName>
    </submittedName>
</protein>
<dbReference type="EMBL" id="CM039434">
    <property type="protein sequence ID" value="KAI4323282.1"/>
    <property type="molecule type" value="Genomic_DNA"/>
</dbReference>
<keyword evidence="2" id="KW-1185">Reference proteome</keyword>
<name>A0ACB9MI34_BAUVA</name>
<proteinExistence type="predicted"/>
<dbReference type="Proteomes" id="UP000828941">
    <property type="component" value="Chromosome 9"/>
</dbReference>
<evidence type="ECO:0000313" key="1">
    <source>
        <dbReference type="EMBL" id="KAI4323282.1"/>
    </source>
</evidence>
<evidence type="ECO:0000313" key="2">
    <source>
        <dbReference type="Proteomes" id="UP000828941"/>
    </source>
</evidence>